<gene>
    <name evidence="1" type="ORF">CK203_102172</name>
</gene>
<proteinExistence type="predicted"/>
<comment type="caution">
    <text evidence="1">The sequence shown here is derived from an EMBL/GenBank/DDBJ whole genome shotgun (WGS) entry which is preliminary data.</text>
</comment>
<name>A0A438F7E9_VITVI</name>
<dbReference type="AlphaFoldDB" id="A0A438F7E9"/>
<dbReference type="EMBL" id="QGNW01001105">
    <property type="protein sequence ID" value="RVW55883.1"/>
    <property type="molecule type" value="Genomic_DNA"/>
</dbReference>
<reference evidence="1 2" key="1">
    <citation type="journal article" date="2018" name="PLoS Genet.">
        <title>Population sequencing reveals clonal diversity and ancestral inbreeding in the grapevine cultivar Chardonnay.</title>
        <authorList>
            <person name="Roach M.J."/>
            <person name="Johnson D.L."/>
            <person name="Bohlmann J."/>
            <person name="van Vuuren H.J."/>
            <person name="Jones S.J."/>
            <person name="Pretorius I.S."/>
            <person name="Schmidt S.A."/>
            <person name="Borneman A.R."/>
        </authorList>
    </citation>
    <scope>NUCLEOTIDE SEQUENCE [LARGE SCALE GENOMIC DNA]</scope>
    <source>
        <strain evidence="2">cv. Chardonnay</strain>
        <tissue evidence="1">Leaf</tissue>
    </source>
</reference>
<accession>A0A438F7E9</accession>
<organism evidence="1 2">
    <name type="scientific">Vitis vinifera</name>
    <name type="common">Grape</name>
    <dbReference type="NCBI Taxonomy" id="29760"/>
    <lineage>
        <taxon>Eukaryota</taxon>
        <taxon>Viridiplantae</taxon>
        <taxon>Streptophyta</taxon>
        <taxon>Embryophyta</taxon>
        <taxon>Tracheophyta</taxon>
        <taxon>Spermatophyta</taxon>
        <taxon>Magnoliopsida</taxon>
        <taxon>eudicotyledons</taxon>
        <taxon>Gunneridae</taxon>
        <taxon>Pentapetalae</taxon>
        <taxon>rosids</taxon>
        <taxon>Vitales</taxon>
        <taxon>Vitaceae</taxon>
        <taxon>Viteae</taxon>
        <taxon>Vitis</taxon>
    </lineage>
</organism>
<evidence type="ECO:0000313" key="2">
    <source>
        <dbReference type="Proteomes" id="UP000288805"/>
    </source>
</evidence>
<protein>
    <submittedName>
        <fullName evidence="1">Uncharacterized protein</fullName>
    </submittedName>
</protein>
<evidence type="ECO:0000313" key="1">
    <source>
        <dbReference type="EMBL" id="RVW55883.1"/>
    </source>
</evidence>
<dbReference type="Proteomes" id="UP000288805">
    <property type="component" value="Unassembled WGS sequence"/>
</dbReference>
<sequence>MSRSLGASRALPKLLLLGRKEGLSVREKKISFEMSDISIAPFVTYETLQIELKGEFHEGKIIEQEPLGNHRDHGQEKEL</sequence>